<feature type="transmembrane region" description="Helical" evidence="1">
    <location>
        <begin position="45"/>
        <end position="68"/>
    </location>
</feature>
<evidence type="ECO:0000256" key="1">
    <source>
        <dbReference type="SAM" id="Phobius"/>
    </source>
</evidence>
<feature type="transmembrane region" description="Helical" evidence="1">
    <location>
        <begin position="109"/>
        <end position="130"/>
    </location>
</feature>
<reference evidence="3 4" key="1">
    <citation type="submission" date="2024-02" db="EMBL/GenBank/DDBJ databases">
        <title>A chromosome-level genome assembly of Drosophila madeirensis, a fruit fly species endemic to Madeira island.</title>
        <authorList>
            <person name="Tomihara K."/>
            <person name="Llopart A."/>
            <person name="Yamamoto D."/>
        </authorList>
    </citation>
    <scope>NUCLEOTIDE SEQUENCE [LARGE SCALE GENOMIC DNA]</scope>
    <source>
        <strain evidence="3 4">RF1</strain>
    </source>
</reference>
<protein>
    <submittedName>
        <fullName evidence="3">Uncharacterized protein</fullName>
    </submittedName>
</protein>
<organism evidence="3 4">
    <name type="scientific">Drosophila madeirensis</name>
    <name type="common">Fruit fly</name>
    <dbReference type="NCBI Taxonomy" id="30013"/>
    <lineage>
        <taxon>Eukaryota</taxon>
        <taxon>Metazoa</taxon>
        <taxon>Ecdysozoa</taxon>
        <taxon>Arthropoda</taxon>
        <taxon>Hexapoda</taxon>
        <taxon>Insecta</taxon>
        <taxon>Pterygota</taxon>
        <taxon>Neoptera</taxon>
        <taxon>Endopterygota</taxon>
        <taxon>Diptera</taxon>
        <taxon>Brachycera</taxon>
        <taxon>Muscomorpha</taxon>
        <taxon>Ephydroidea</taxon>
        <taxon>Drosophilidae</taxon>
        <taxon>Drosophila</taxon>
        <taxon>Sophophora</taxon>
    </lineage>
</organism>
<keyword evidence="1" id="KW-1133">Transmembrane helix</keyword>
<dbReference type="EMBL" id="AP029265">
    <property type="protein sequence ID" value="BFF97764.1"/>
    <property type="molecule type" value="Genomic_DNA"/>
</dbReference>
<evidence type="ECO:0000313" key="4">
    <source>
        <dbReference type="Proteomes" id="UP001500889"/>
    </source>
</evidence>
<feature type="transmembrane region" description="Helical" evidence="1">
    <location>
        <begin position="75"/>
        <end position="97"/>
    </location>
</feature>
<keyword evidence="1" id="KW-0812">Transmembrane</keyword>
<evidence type="ECO:0000256" key="2">
    <source>
        <dbReference type="SAM" id="SignalP"/>
    </source>
</evidence>
<keyword evidence="1" id="KW-0472">Membrane</keyword>
<keyword evidence="4" id="KW-1185">Reference proteome</keyword>
<name>A0AAU9FQ54_DROMD</name>
<dbReference type="Proteomes" id="UP001500889">
    <property type="component" value="Chromosome J"/>
</dbReference>
<sequence length="143" mass="15914">MCFCNGLVLKCSLVLAITLLAILSVLDIAEDIKNHGQTTPRGRMMLVMCYVLNSFIIAILCAGVYAAIREKLKLLQLLILALISYFVGKMSLWIVAGNQGVLEQLVVQFWYKLTLIVSLICIVLLTCFCLRIKDDDGEDPPFS</sequence>
<accession>A0AAU9FQ54</accession>
<keyword evidence="2" id="KW-0732">Signal</keyword>
<feature type="transmembrane region" description="Helical" evidence="1">
    <location>
        <begin position="7"/>
        <end position="25"/>
    </location>
</feature>
<feature type="signal peptide" evidence="2">
    <location>
        <begin position="1"/>
        <end position="16"/>
    </location>
</feature>
<feature type="chain" id="PRO_5043897092" evidence="2">
    <location>
        <begin position="17"/>
        <end position="143"/>
    </location>
</feature>
<evidence type="ECO:0000313" key="3">
    <source>
        <dbReference type="EMBL" id="BFF97764.1"/>
    </source>
</evidence>
<proteinExistence type="predicted"/>
<dbReference type="AlphaFoldDB" id="A0AAU9FQ54"/>
<gene>
    <name evidence="3" type="ORF">DMAD_06116</name>
</gene>